<evidence type="ECO:0000256" key="3">
    <source>
        <dbReference type="SAM" id="MobiDB-lite"/>
    </source>
</evidence>
<name>A0AAU3IBU0_9ACTN</name>
<dbReference type="GO" id="GO:0015996">
    <property type="term" value="P:chlorophyll catabolic process"/>
    <property type="evidence" value="ECO:0007669"/>
    <property type="project" value="TreeGrafter"/>
</dbReference>
<feature type="compositionally biased region" description="Low complexity" evidence="3">
    <location>
        <begin position="282"/>
        <end position="295"/>
    </location>
</feature>
<dbReference type="SUPFAM" id="SSF51735">
    <property type="entry name" value="NAD(P)-binding Rossmann-fold domains"/>
    <property type="match status" value="1"/>
</dbReference>
<evidence type="ECO:0000256" key="1">
    <source>
        <dbReference type="ARBA" id="ARBA00006484"/>
    </source>
</evidence>
<dbReference type="InterPro" id="IPR052625">
    <property type="entry name" value="Chl_b_Red"/>
</dbReference>
<dbReference type="GO" id="GO:0010304">
    <property type="term" value="P:PSII associated light-harvesting complex II catabolic process"/>
    <property type="evidence" value="ECO:0007669"/>
    <property type="project" value="TreeGrafter"/>
</dbReference>
<dbReference type="CDD" id="cd05233">
    <property type="entry name" value="SDR_c"/>
    <property type="match status" value="1"/>
</dbReference>
<reference evidence="4" key="1">
    <citation type="submission" date="2022-10" db="EMBL/GenBank/DDBJ databases">
        <title>The complete genomes of actinobacterial strains from the NBC collection.</title>
        <authorList>
            <person name="Joergensen T.S."/>
            <person name="Alvarez Arevalo M."/>
            <person name="Sterndorff E.B."/>
            <person name="Faurdal D."/>
            <person name="Vuksanovic O."/>
            <person name="Mourched A.-S."/>
            <person name="Charusanti P."/>
            <person name="Shaw S."/>
            <person name="Blin K."/>
            <person name="Weber T."/>
        </authorList>
    </citation>
    <scope>NUCLEOTIDE SEQUENCE</scope>
    <source>
        <strain evidence="4">NBC_01393</strain>
    </source>
</reference>
<dbReference type="GO" id="GO:0034256">
    <property type="term" value="F:chlorophyll(ide) b reductase activity"/>
    <property type="evidence" value="ECO:0007669"/>
    <property type="project" value="TreeGrafter"/>
</dbReference>
<evidence type="ECO:0000256" key="2">
    <source>
        <dbReference type="RuleBase" id="RU000363"/>
    </source>
</evidence>
<dbReference type="Pfam" id="PF00106">
    <property type="entry name" value="adh_short"/>
    <property type="match status" value="1"/>
</dbReference>
<dbReference type="PANTHER" id="PTHR24314:SF21">
    <property type="entry name" value="CHLOROPHYLL(IDE) B REDUCTASE NYC1, CHLOROPLASTIC-RELATED"/>
    <property type="match status" value="1"/>
</dbReference>
<dbReference type="EMBL" id="CP109546">
    <property type="protein sequence ID" value="WTZ14043.1"/>
    <property type="molecule type" value="Genomic_DNA"/>
</dbReference>
<feature type="compositionally biased region" description="Pro residues" evidence="3">
    <location>
        <begin position="270"/>
        <end position="281"/>
    </location>
</feature>
<proteinExistence type="inferred from homology"/>
<feature type="compositionally biased region" description="Basic and acidic residues" evidence="3">
    <location>
        <begin position="304"/>
        <end position="318"/>
    </location>
</feature>
<accession>A0AAU3IBU0</accession>
<dbReference type="InterPro" id="IPR020904">
    <property type="entry name" value="Sc_DH/Rdtase_CS"/>
</dbReference>
<dbReference type="PROSITE" id="PS00061">
    <property type="entry name" value="ADH_SHORT"/>
    <property type="match status" value="1"/>
</dbReference>
<protein>
    <submittedName>
        <fullName evidence="4">SDR family oxidoreductase</fullName>
    </submittedName>
</protein>
<evidence type="ECO:0000313" key="4">
    <source>
        <dbReference type="EMBL" id="WTZ14043.1"/>
    </source>
</evidence>
<dbReference type="PANTHER" id="PTHR24314">
    <property type="entry name" value="NON-SPECIFIC LIPID TRANSFER PROTEIN-RELATED"/>
    <property type="match status" value="1"/>
</dbReference>
<dbReference type="Gene3D" id="3.40.50.720">
    <property type="entry name" value="NAD(P)-binding Rossmann-like Domain"/>
    <property type="match status" value="1"/>
</dbReference>
<dbReference type="PRINTS" id="PR00080">
    <property type="entry name" value="SDRFAMILY"/>
</dbReference>
<gene>
    <name evidence="4" type="ORF">OG699_42480</name>
</gene>
<comment type="similarity">
    <text evidence="1 2">Belongs to the short-chain dehydrogenases/reductases (SDR) family.</text>
</comment>
<sequence length="318" mass="33355">MRTRAPVVVVTGSTRGIGHGLARSFLDRGCRVVVSGRGPRTVKEAAAVLDAPADRLLGRAADVTDRGQVQDLWDAALDTFGGVDVWINNAGAATVRRPLWELPDGDLEAVVATNLVGTAHGSAVALNGFLAQGHGRLWNMEGLGSDGRVLPGLGAYGTTKRAVTYLTQALAADLRERAVTAPHDVRALRLSPGMVVTDLLLHDYGPAEYAKVRKVLNILADRVETVAPWLAGRILADRTRNGGRVAWLTRRRAAARFATAGFRTRDILPSVPPAPPGPAEPAAPAEASAEPAGSVGPEGPADASDPKRRSGHGREAAL</sequence>
<dbReference type="AlphaFoldDB" id="A0AAU3IBU0"/>
<organism evidence="4">
    <name type="scientific">Streptomyces sp. NBC_01393</name>
    <dbReference type="NCBI Taxonomy" id="2903851"/>
    <lineage>
        <taxon>Bacteria</taxon>
        <taxon>Bacillati</taxon>
        <taxon>Actinomycetota</taxon>
        <taxon>Actinomycetes</taxon>
        <taxon>Kitasatosporales</taxon>
        <taxon>Streptomycetaceae</taxon>
        <taxon>Streptomyces</taxon>
    </lineage>
</organism>
<dbReference type="InterPro" id="IPR002347">
    <property type="entry name" value="SDR_fam"/>
</dbReference>
<feature type="region of interest" description="Disordered" evidence="3">
    <location>
        <begin position="266"/>
        <end position="318"/>
    </location>
</feature>
<dbReference type="PRINTS" id="PR00081">
    <property type="entry name" value="GDHRDH"/>
</dbReference>
<dbReference type="InterPro" id="IPR036291">
    <property type="entry name" value="NAD(P)-bd_dom_sf"/>
</dbReference>